<feature type="transmembrane region" description="Helical" evidence="1">
    <location>
        <begin position="29"/>
        <end position="49"/>
    </location>
</feature>
<protein>
    <submittedName>
        <fullName evidence="2">Uncharacterized protein</fullName>
    </submittedName>
</protein>
<evidence type="ECO:0000313" key="2">
    <source>
        <dbReference type="EMBL" id="TKR87281.1"/>
    </source>
</evidence>
<dbReference type="Proteomes" id="UP000298663">
    <property type="component" value="Unassembled WGS sequence"/>
</dbReference>
<keyword evidence="1" id="KW-1133">Transmembrane helix</keyword>
<name>A0A4U5NVP1_STECR</name>
<keyword evidence="1" id="KW-0812">Transmembrane</keyword>
<reference evidence="2 3" key="1">
    <citation type="journal article" date="2015" name="Genome Biol.">
        <title>Comparative genomics of Steinernema reveals deeply conserved gene regulatory networks.</title>
        <authorList>
            <person name="Dillman A.R."/>
            <person name="Macchietto M."/>
            <person name="Porter C.F."/>
            <person name="Rogers A."/>
            <person name="Williams B."/>
            <person name="Antoshechkin I."/>
            <person name="Lee M.M."/>
            <person name="Goodwin Z."/>
            <person name="Lu X."/>
            <person name="Lewis E.E."/>
            <person name="Goodrich-Blair H."/>
            <person name="Stock S.P."/>
            <person name="Adams B.J."/>
            <person name="Sternberg P.W."/>
            <person name="Mortazavi A."/>
        </authorList>
    </citation>
    <scope>NUCLEOTIDE SEQUENCE [LARGE SCALE GENOMIC DNA]</scope>
    <source>
        <strain evidence="2 3">ALL</strain>
    </source>
</reference>
<proteinExistence type="predicted"/>
<evidence type="ECO:0000256" key="1">
    <source>
        <dbReference type="SAM" id="Phobius"/>
    </source>
</evidence>
<evidence type="ECO:0000313" key="3">
    <source>
        <dbReference type="Proteomes" id="UP000298663"/>
    </source>
</evidence>
<organism evidence="2 3">
    <name type="scientific">Steinernema carpocapsae</name>
    <name type="common">Entomopathogenic nematode</name>
    <dbReference type="NCBI Taxonomy" id="34508"/>
    <lineage>
        <taxon>Eukaryota</taxon>
        <taxon>Metazoa</taxon>
        <taxon>Ecdysozoa</taxon>
        <taxon>Nematoda</taxon>
        <taxon>Chromadorea</taxon>
        <taxon>Rhabditida</taxon>
        <taxon>Tylenchina</taxon>
        <taxon>Panagrolaimomorpha</taxon>
        <taxon>Strongyloidoidea</taxon>
        <taxon>Steinernematidae</taxon>
        <taxon>Steinernema</taxon>
    </lineage>
</organism>
<dbReference type="EMBL" id="AZBU02000003">
    <property type="protein sequence ID" value="TKR87281.1"/>
    <property type="molecule type" value="Genomic_DNA"/>
</dbReference>
<reference evidence="2 3" key="2">
    <citation type="journal article" date="2019" name="G3 (Bethesda)">
        <title>Hybrid Assembly of the Genome of the Entomopathogenic Nematode Steinernema carpocapsae Identifies the X-Chromosome.</title>
        <authorList>
            <person name="Serra L."/>
            <person name="Macchietto M."/>
            <person name="Macias-Munoz A."/>
            <person name="McGill C.J."/>
            <person name="Rodriguez I.M."/>
            <person name="Rodriguez B."/>
            <person name="Murad R."/>
            <person name="Mortazavi A."/>
        </authorList>
    </citation>
    <scope>NUCLEOTIDE SEQUENCE [LARGE SCALE GENOMIC DNA]</scope>
    <source>
        <strain evidence="2 3">ALL</strain>
    </source>
</reference>
<dbReference type="AlphaFoldDB" id="A0A4U5NVP1"/>
<accession>A0A4U5NVP1</accession>
<keyword evidence="1" id="KW-0472">Membrane</keyword>
<sequence>MVTVVLSVVVRIDLDLCKKMLEPKSFTHYNLPCLVGTVILFISYTACIHQLVTYRSKALSRQQARKKKQVLGAVLFFTPVTLVYIVNFGVFQCSPKQRKLVVASRLRHRHPSGRSHLHPERRFRQRGRKIHQRGHGPLRVCVIRPTNCCFPGVRVVRFQGVSETDSALDEAEEEEKRDEATVCK</sequence>
<feature type="transmembrane region" description="Helical" evidence="1">
    <location>
        <begin position="70"/>
        <end position="91"/>
    </location>
</feature>
<keyword evidence="3" id="KW-1185">Reference proteome</keyword>
<gene>
    <name evidence="2" type="ORF">L596_011700</name>
</gene>
<comment type="caution">
    <text evidence="2">The sequence shown here is derived from an EMBL/GenBank/DDBJ whole genome shotgun (WGS) entry which is preliminary data.</text>
</comment>